<keyword evidence="3" id="KW-1185">Reference proteome</keyword>
<evidence type="ECO:0000313" key="3">
    <source>
        <dbReference type="Proteomes" id="UP000316096"/>
    </source>
</evidence>
<dbReference type="EMBL" id="VFOZ01000001">
    <property type="protein sequence ID" value="TQL99367.1"/>
    <property type="molecule type" value="Genomic_DNA"/>
</dbReference>
<dbReference type="Proteomes" id="UP000316096">
    <property type="component" value="Unassembled WGS sequence"/>
</dbReference>
<protein>
    <recommendedName>
        <fullName evidence="4">Peptidase inhibitor family I36</fullName>
    </recommendedName>
</protein>
<comment type="caution">
    <text evidence="2">The sequence shown here is derived from an EMBL/GenBank/DDBJ whole genome shotgun (WGS) entry which is preliminary data.</text>
</comment>
<reference evidence="2 3" key="1">
    <citation type="submission" date="2019-06" db="EMBL/GenBank/DDBJ databases">
        <title>Sequencing the genomes of 1000 actinobacteria strains.</title>
        <authorList>
            <person name="Klenk H.-P."/>
        </authorList>
    </citation>
    <scope>NUCLEOTIDE SEQUENCE [LARGE SCALE GENOMIC DNA]</scope>
    <source>
        <strain evidence="2 3">DSM 102200</strain>
    </source>
</reference>
<sequence>MLGTRTAPTAGKRSLVLAIAAGAITTGAALSMSAPAAHAATQTTAKTATSASAQSQPGAREVESCWFSGTFWWCKNRYGAPVYSRGDNPTVVGYMYTTTSWFKCRKEGRRSNNGPHPNRWEWTQADNGVWGWMSDGDIYSETNTLPDSPCPQ</sequence>
<feature type="chain" id="PRO_5022198171" description="Peptidase inhibitor family I36" evidence="1">
    <location>
        <begin position="40"/>
        <end position="152"/>
    </location>
</feature>
<keyword evidence="1" id="KW-0732">Signal</keyword>
<name>A0A543CR08_9ACTN</name>
<dbReference type="PROSITE" id="PS51318">
    <property type="entry name" value="TAT"/>
    <property type="match status" value="1"/>
</dbReference>
<proteinExistence type="predicted"/>
<accession>A0A543CR08</accession>
<dbReference type="RefSeq" id="WP_221640173.1">
    <property type="nucleotide sequence ID" value="NZ_VFOZ01000001.1"/>
</dbReference>
<dbReference type="AlphaFoldDB" id="A0A543CR08"/>
<dbReference type="InterPro" id="IPR006311">
    <property type="entry name" value="TAT_signal"/>
</dbReference>
<evidence type="ECO:0000256" key="1">
    <source>
        <dbReference type="SAM" id="SignalP"/>
    </source>
</evidence>
<organism evidence="2 3">
    <name type="scientific">Actinoallomurus bryophytorum</name>
    <dbReference type="NCBI Taxonomy" id="1490222"/>
    <lineage>
        <taxon>Bacteria</taxon>
        <taxon>Bacillati</taxon>
        <taxon>Actinomycetota</taxon>
        <taxon>Actinomycetes</taxon>
        <taxon>Streptosporangiales</taxon>
        <taxon>Thermomonosporaceae</taxon>
        <taxon>Actinoallomurus</taxon>
    </lineage>
</organism>
<feature type="signal peptide" evidence="1">
    <location>
        <begin position="1"/>
        <end position="39"/>
    </location>
</feature>
<evidence type="ECO:0008006" key="4">
    <source>
        <dbReference type="Google" id="ProtNLM"/>
    </source>
</evidence>
<evidence type="ECO:0000313" key="2">
    <source>
        <dbReference type="EMBL" id="TQL99367.1"/>
    </source>
</evidence>
<gene>
    <name evidence="2" type="ORF">FB559_5047</name>
</gene>